<feature type="transmembrane region" description="Helical" evidence="5">
    <location>
        <begin position="408"/>
        <end position="427"/>
    </location>
</feature>
<evidence type="ECO:0000256" key="5">
    <source>
        <dbReference type="SAM" id="Phobius"/>
    </source>
</evidence>
<protein>
    <recommendedName>
        <fullName evidence="6">Amino acid transporter transmembrane domain-containing protein</fullName>
    </recommendedName>
</protein>
<dbReference type="PANTHER" id="PTHR22950">
    <property type="entry name" value="AMINO ACID TRANSPORTER"/>
    <property type="match status" value="1"/>
</dbReference>
<feature type="transmembrane region" description="Helical" evidence="5">
    <location>
        <begin position="261"/>
        <end position="283"/>
    </location>
</feature>
<feature type="transmembrane region" description="Helical" evidence="5">
    <location>
        <begin position="24"/>
        <end position="45"/>
    </location>
</feature>
<accession>A0A0D3I592</accession>
<comment type="subcellular location">
    <subcellularLocation>
        <location evidence="1">Membrane</location>
        <topology evidence="1">Multi-pass membrane protein</topology>
    </subcellularLocation>
</comment>
<dbReference type="KEGG" id="ehx:EMIHUDRAFT_219337"/>
<keyword evidence="3 5" id="KW-1133">Transmembrane helix</keyword>
<dbReference type="GeneID" id="17252486"/>
<dbReference type="Pfam" id="PF01490">
    <property type="entry name" value="Aa_trans"/>
    <property type="match status" value="2"/>
</dbReference>
<feature type="domain" description="Amino acid transporter transmembrane" evidence="6">
    <location>
        <begin position="207"/>
        <end position="426"/>
    </location>
</feature>
<evidence type="ECO:0000256" key="4">
    <source>
        <dbReference type="ARBA" id="ARBA00023136"/>
    </source>
</evidence>
<evidence type="ECO:0000259" key="6">
    <source>
        <dbReference type="Pfam" id="PF01490"/>
    </source>
</evidence>
<sequence>MRLALSQQDVFVGGYHSAHRRGEVSHGILALVSIICGGGSLSIPWAMAKSGLALGLAILTASATLSGMGVHFLLGGARRAGGLRTFDEVLEAALGPWARALTVWSVVITCFLTLVANSLLLRQLAAPLASQFVLGRPMARSEQVLLGSCLVLAVVPLTFMTTLNSLRHVSLLSVTSVVGLVGVLAYEGLSCPAPPESLTSNQSAVVLRKPSRRRMTTMVVGAFSIAFALYAVAGLAGIAYGRCTEQPVTSNVLAMFPEGDGLASLLRLLLSVVLLLSLPLICLPLSPLLGARLLGSEAAADADGADHGDYDSCGSSVGGSSVGEVFRVKEEVGDLPLATRVVLSSCIMGLSLACTASVDDVSVVWGFLGSTCGVLLSYVLPAASYLLLRRVPTRTAQSSSVPRRKLAAALLLAIGLVLIPVCVYNTVVTSL</sequence>
<evidence type="ECO:0000313" key="8">
    <source>
        <dbReference type="Proteomes" id="UP000013827"/>
    </source>
</evidence>
<evidence type="ECO:0000256" key="3">
    <source>
        <dbReference type="ARBA" id="ARBA00022989"/>
    </source>
</evidence>
<feature type="transmembrane region" description="Helical" evidence="5">
    <location>
        <begin position="52"/>
        <end position="77"/>
    </location>
</feature>
<name>A0A0D3I592_EMIH1</name>
<dbReference type="PaxDb" id="2903-EOD06427"/>
<evidence type="ECO:0000313" key="7">
    <source>
        <dbReference type="EnsemblProtists" id="EOD06427"/>
    </source>
</evidence>
<evidence type="ECO:0000256" key="1">
    <source>
        <dbReference type="ARBA" id="ARBA00004141"/>
    </source>
</evidence>
<reference evidence="7" key="2">
    <citation type="submission" date="2024-10" db="UniProtKB">
        <authorList>
            <consortium name="EnsemblProtists"/>
        </authorList>
    </citation>
    <scope>IDENTIFICATION</scope>
</reference>
<feature type="transmembrane region" description="Helical" evidence="5">
    <location>
        <begin position="97"/>
        <end position="121"/>
    </location>
</feature>
<dbReference type="HOGENOM" id="CLU_772598_0_0_1"/>
<dbReference type="InterPro" id="IPR013057">
    <property type="entry name" value="AA_transpt_TM"/>
</dbReference>
<dbReference type="EnsemblProtists" id="EOD06427">
    <property type="protein sequence ID" value="EOD06427"/>
    <property type="gene ID" value="EMIHUDRAFT_219337"/>
</dbReference>
<dbReference type="Proteomes" id="UP000013827">
    <property type="component" value="Unassembled WGS sequence"/>
</dbReference>
<dbReference type="GO" id="GO:0016020">
    <property type="term" value="C:membrane"/>
    <property type="evidence" value="ECO:0007669"/>
    <property type="project" value="UniProtKB-SubCell"/>
</dbReference>
<dbReference type="eggNOG" id="KOG1305">
    <property type="taxonomic scope" value="Eukaryota"/>
</dbReference>
<keyword evidence="8" id="KW-1185">Reference proteome</keyword>
<feature type="transmembrane region" description="Helical" evidence="5">
    <location>
        <begin position="144"/>
        <end position="163"/>
    </location>
</feature>
<evidence type="ECO:0000256" key="2">
    <source>
        <dbReference type="ARBA" id="ARBA00022692"/>
    </source>
</evidence>
<dbReference type="GO" id="GO:0015179">
    <property type="term" value="F:L-amino acid transmembrane transporter activity"/>
    <property type="evidence" value="ECO:0007669"/>
    <property type="project" value="TreeGrafter"/>
</dbReference>
<keyword evidence="4 5" id="KW-0472">Membrane</keyword>
<reference evidence="8" key="1">
    <citation type="journal article" date="2013" name="Nature">
        <title>Pan genome of the phytoplankton Emiliania underpins its global distribution.</title>
        <authorList>
            <person name="Read B.A."/>
            <person name="Kegel J."/>
            <person name="Klute M.J."/>
            <person name="Kuo A."/>
            <person name="Lefebvre S.C."/>
            <person name="Maumus F."/>
            <person name="Mayer C."/>
            <person name="Miller J."/>
            <person name="Monier A."/>
            <person name="Salamov A."/>
            <person name="Young J."/>
            <person name="Aguilar M."/>
            <person name="Claverie J.M."/>
            <person name="Frickenhaus S."/>
            <person name="Gonzalez K."/>
            <person name="Herman E.K."/>
            <person name="Lin Y.C."/>
            <person name="Napier J."/>
            <person name="Ogata H."/>
            <person name="Sarno A.F."/>
            <person name="Shmutz J."/>
            <person name="Schroeder D."/>
            <person name="de Vargas C."/>
            <person name="Verret F."/>
            <person name="von Dassow P."/>
            <person name="Valentin K."/>
            <person name="Van de Peer Y."/>
            <person name="Wheeler G."/>
            <person name="Dacks J.B."/>
            <person name="Delwiche C.F."/>
            <person name="Dyhrman S.T."/>
            <person name="Glockner G."/>
            <person name="John U."/>
            <person name="Richards T."/>
            <person name="Worden A.Z."/>
            <person name="Zhang X."/>
            <person name="Grigoriev I.V."/>
            <person name="Allen A.E."/>
            <person name="Bidle K."/>
            <person name="Borodovsky M."/>
            <person name="Bowler C."/>
            <person name="Brownlee C."/>
            <person name="Cock J.M."/>
            <person name="Elias M."/>
            <person name="Gladyshev V.N."/>
            <person name="Groth M."/>
            <person name="Guda C."/>
            <person name="Hadaegh A."/>
            <person name="Iglesias-Rodriguez M.D."/>
            <person name="Jenkins J."/>
            <person name="Jones B.M."/>
            <person name="Lawson T."/>
            <person name="Leese F."/>
            <person name="Lindquist E."/>
            <person name="Lobanov A."/>
            <person name="Lomsadze A."/>
            <person name="Malik S.B."/>
            <person name="Marsh M.E."/>
            <person name="Mackinder L."/>
            <person name="Mock T."/>
            <person name="Mueller-Roeber B."/>
            <person name="Pagarete A."/>
            <person name="Parker M."/>
            <person name="Probert I."/>
            <person name="Quesneville H."/>
            <person name="Raines C."/>
            <person name="Rensing S.A."/>
            <person name="Riano-Pachon D.M."/>
            <person name="Richier S."/>
            <person name="Rokitta S."/>
            <person name="Shiraiwa Y."/>
            <person name="Soanes D.M."/>
            <person name="van der Giezen M."/>
            <person name="Wahlund T.M."/>
            <person name="Williams B."/>
            <person name="Wilson W."/>
            <person name="Wolfe G."/>
            <person name="Wurch L.L."/>
        </authorList>
    </citation>
    <scope>NUCLEOTIDE SEQUENCE</scope>
</reference>
<feature type="transmembrane region" description="Helical" evidence="5">
    <location>
        <begin position="337"/>
        <end position="358"/>
    </location>
</feature>
<keyword evidence="2 5" id="KW-0812">Transmembrane</keyword>
<feature type="transmembrane region" description="Helical" evidence="5">
    <location>
        <begin position="364"/>
        <end position="388"/>
    </location>
</feature>
<dbReference type="RefSeq" id="XP_005758856.1">
    <property type="nucleotide sequence ID" value="XM_005758799.1"/>
</dbReference>
<feature type="transmembrane region" description="Helical" evidence="5">
    <location>
        <begin position="218"/>
        <end position="241"/>
    </location>
</feature>
<dbReference type="AlphaFoldDB" id="A0A0D3I592"/>
<feature type="domain" description="Amino acid transporter transmembrane" evidence="6">
    <location>
        <begin position="24"/>
        <end position="185"/>
    </location>
</feature>
<organism evidence="7 8">
    <name type="scientific">Emiliania huxleyi (strain CCMP1516)</name>
    <dbReference type="NCBI Taxonomy" id="280463"/>
    <lineage>
        <taxon>Eukaryota</taxon>
        <taxon>Haptista</taxon>
        <taxon>Haptophyta</taxon>
        <taxon>Prymnesiophyceae</taxon>
        <taxon>Isochrysidales</taxon>
        <taxon>Noelaerhabdaceae</taxon>
        <taxon>Emiliania</taxon>
    </lineage>
</organism>
<dbReference type="STRING" id="2903.R1BAY6"/>
<proteinExistence type="predicted"/>